<organism evidence="1 2">
    <name type="scientific">Microvenator marinus</name>
    <dbReference type="NCBI Taxonomy" id="2600177"/>
    <lineage>
        <taxon>Bacteria</taxon>
        <taxon>Deltaproteobacteria</taxon>
        <taxon>Bradymonadales</taxon>
        <taxon>Microvenatoraceae</taxon>
        <taxon>Microvenator</taxon>
    </lineage>
</organism>
<dbReference type="KEGG" id="bbae:FRD01_13625"/>
<sequence>MSTFRFYGPRVQSEDGEAMSLFIDFTAQERRSVLTLATCFESYADGIETGRRADRMRMKTDRILKLGNRNFLWTRIIQHRWRYSKDGKIEPHPSAWTWGDNEGRGAFLTFFLYDELPSAPIARSIAAELRRIEPLLPKTRAGRRRRSKDGLVAHRFRSLTENTPKHTEQVDVLKERGFTDWEARKWVYETDW</sequence>
<reference evidence="1 2" key="1">
    <citation type="submission" date="2019-08" db="EMBL/GenBank/DDBJ databases">
        <authorList>
            <person name="Liang Q."/>
        </authorList>
    </citation>
    <scope>NUCLEOTIDE SEQUENCE [LARGE SCALE GENOMIC DNA]</scope>
    <source>
        <strain evidence="1 2">V1718</strain>
    </source>
</reference>
<dbReference type="AlphaFoldDB" id="A0A5B8XVX4"/>
<dbReference type="Proteomes" id="UP000321595">
    <property type="component" value="Chromosome"/>
</dbReference>
<proteinExistence type="predicted"/>
<protein>
    <submittedName>
        <fullName evidence="1">Uncharacterized protein</fullName>
    </submittedName>
</protein>
<keyword evidence="2" id="KW-1185">Reference proteome</keyword>
<gene>
    <name evidence="1" type="ORF">FRD01_13625</name>
</gene>
<accession>A0A5B8XVX4</accession>
<evidence type="ECO:0000313" key="1">
    <source>
        <dbReference type="EMBL" id="QED28253.1"/>
    </source>
</evidence>
<dbReference type="EMBL" id="CP042467">
    <property type="protein sequence ID" value="QED28253.1"/>
    <property type="molecule type" value="Genomic_DNA"/>
</dbReference>
<name>A0A5B8XVX4_9DELT</name>
<dbReference type="RefSeq" id="WP_146960516.1">
    <property type="nucleotide sequence ID" value="NZ_CP042467.1"/>
</dbReference>
<evidence type="ECO:0000313" key="2">
    <source>
        <dbReference type="Proteomes" id="UP000321595"/>
    </source>
</evidence>